<keyword evidence="3 5" id="KW-1133">Transmembrane helix</keyword>
<feature type="transmembrane region" description="Helical" evidence="5">
    <location>
        <begin position="432"/>
        <end position="449"/>
    </location>
</feature>
<evidence type="ECO:0000256" key="5">
    <source>
        <dbReference type="SAM" id="Phobius"/>
    </source>
</evidence>
<dbReference type="PANTHER" id="PTHR37422">
    <property type="entry name" value="TEICHURONIC ACID BIOSYNTHESIS PROTEIN TUAE"/>
    <property type="match status" value="1"/>
</dbReference>
<evidence type="ECO:0000256" key="4">
    <source>
        <dbReference type="ARBA" id="ARBA00023136"/>
    </source>
</evidence>
<dbReference type="EMBL" id="BQOL01000003">
    <property type="protein sequence ID" value="GKI20505.1"/>
    <property type="molecule type" value="Genomic_DNA"/>
</dbReference>
<protein>
    <submittedName>
        <fullName evidence="7">Membrane protein</fullName>
    </submittedName>
</protein>
<proteinExistence type="predicted"/>
<dbReference type="Pfam" id="PF04932">
    <property type="entry name" value="Wzy_C"/>
    <property type="match status" value="1"/>
</dbReference>
<feature type="transmembrane region" description="Helical" evidence="5">
    <location>
        <begin position="233"/>
        <end position="254"/>
    </location>
</feature>
<dbReference type="Proteomes" id="UP001055105">
    <property type="component" value="Unassembled WGS sequence"/>
</dbReference>
<keyword evidence="2 5" id="KW-0812">Transmembrane</keyword>
<evidence type="ECO:0000256" key="2">
    <source>
        <dbReference type="ARBA" id="ARBA00022692"/>
    </source>
</evidence>
<feature type="transmembrane region" description="Helical" evidence="5">
    <location>
        <begin position="143"/>
        <end position="164"/>
    </location>
</feature>
<feature type="transmembrane region" description="Helical" evidence="5">
    <location>
        <begin position="38"/>
        <end position="56"/>
    </location>
</feature>
<feature type="transmembrane region" description="Helical" evidence="5">
    <location>
        <begin position="176"/>
        <end position="200"/>
    </location>
</feature>
<feature type="transmembrane region" description="Helical" evidence="5">
    <location>
        <begin position="12"/>
        <end position="32"/>
    </location>
</feature>
<dbReference type="AlphaFoldDB" id="A0AA37KQW1"/>
<dbReference type="InterPro" id="IPR051533">
    <property type="entry name" value="WaaL-like"/>
</dbReference>
<dbReference type="GO" id="GO:0016020">
    <property type="term" value="C:membrane"/>
    <property type="evidence" value="ECO:0007669"/>
    <property type="project" value="UniProtKB-SubCell"/>
</dbReference>
<feature type="transmembrane region" description="Helical" evidence="5">
    <location>
        <begin position="63"/>
        <end position="81"/>
    </location>
</feature>
<comment type="subcellular location">
    <subcellularLocation>
        <location evidence="1">Membrane</location>
        <topology evidence="1">Multi-pass membrane protein</topology>
    </subcellularLocation>
</comment>
<sequence>MERYGSITTPVSIPRFIIGGMLVGGVAVVAMAFLNYGLLAGTVVAAIPAALCILWVTLRNPALAMLGLFVINYFIMGLTRYAHDLPFGMILDALIFYNILIISLQAMMHRIEWKRASSGLTVVAAIWMAYCVLEVVNPESVSVSGWFSSVRSVAFYFFFIVVLTQLTMNEYKYLKYMLVIWSVLTLIAVGKACIQKFFGFNAAENYWLFVLGGRSTHIIHSGVRYFSFFSDAANFGGSMGLSMVVFSISALYYRNPWMKIYLLLVAAAACYGMLISGTRSALAVPFVGYTAFIMMSRNIKVIVMGVLLVIAAFVFLKFTSIGQGNALVRRARSAFNSEDPSFKVRLENQAKLREIMADKPFGAGLGHGGGKAKTFAPTAPLSQIPTDSWFVMIWVETGVVGILLHIGILLYILARGAYLVVFKLRNTQLRGFTAALTAGISGIVVMAYANEILGQIPTGAILYMSMGFIFLAPRFDRELSRKEILDKATAAQQPPLRENYE</sequence>
<feature type="transmembrane region" description="Helical" evidence="5">
    <location>
        <begin position="119"/>
        <end position="137"/>
    </location>
</feature>
<evidence type="ECO:0000313" key="8">
    <source>
        <dbReference type="Proteomes" id="UP001055105"/>
    </source>
</evidence>
<dbReference type="PANTHER" id="PTHR37422:SF13">
    <property type="entry name" value="LIPOPOLYSACCHARIDE BIOSYNTHESIS PROTEIN PA4999-RELATED"/>
    <property type="match status" value="1"/>
</dbReference>
<feature type="transmembrane region" description="Helical" evidence="5">
    <location>
        <begin position="260"/>
        <end position="289"/>
    </location>
</feature>
<dbReference type="InterPro" id="IPR007016">
    <property type="entry name" value="O-antigen_ligase-rel_domated"/>
</dbReference>
<feature type="transmembrane region" description="Helical" evidence="5">
    <location>
        <begin position="301"/>
        <end position="321"/>
    </location>
</feature>
<feature type="transmembrane region" description="Helical" evidence="5">
    <location>
        <begin position="389"/>
        <end position="412"/>
    </location>
</feature>
<organism evidence="7 8">
    <name type="scientific">Alistipes finegoldii</name>
    <dbReference type="NCBI Taxonomy" id="214856"/>
    <lineage>
        <taxon>Bacteria</taxon>
        <taxon>Pseudomonadati</taxon>
        <taxon>Bacteroidota</taxon>
        <taxon>Bacteroidia</taxon>
        <taxon>Bacteroidales</taxon>
        <taxon>Rikenellaceae</taxon>
        <taxon>Alistipes</taxon>
    </lineage>
</organism>
<name>A0AA37KQW1_9BACT</name>
<feature type="transmembrane region" description="Helical" evidence="5">
    <location>
        <begin position="87"/>
        <end position="107"/>
    </location>
</feature>
<evidence type="ECO:0000259" key="6">
    <source>
        <dbReference type="Pfam" id="PF04932"/>
    </source>
</evidence>
<feature type="domain" description="O-antigen ligase-related" evidence="6">
    <location>
        <begin position="265"/>
        <end position="405"/>
    </location>
</feature>
<keyword evidence="4 5" id="KW-0472">Membrane</keyword>
<gene>
    <name evidence="7" type="ORF">CE91St16_34130</name>
</gene>
<evidence type="ECO:0000256" key="3">
    <source>
        <dbReference type="ARBA" id="ARBA00022989"/>
    </source>
</evidence>
<dbReference type="RefSeq" id="WP_244077186.1">
    <property type="nucleotide sequence ID" value="NZ_AP025581.1"/>
</dbReference>
<reference evidence="7" key="1">
    <citation type="submission" date="2022-01" db="EMBL/GenBank/DDBJ databases">
        <title>Novel bile acid biosynthetic pathways are enriched in the microbiome of centenarians.</title>
        <authorList>
            <person name="Sato Y."/>
            <person name="Atarashi K."/>
            <person name="Plichta R.D."/>
            <person name="Arai Y."/>
            <person name="Sasajima S."/>
            <person name="Kearney M.S."/>
            <person name="Suda W."/>
            <person name="Takeshita K."/>
            <person name="Sasaki T."/>
            <person name="Okamoto S."/>
            <person name="Skelly N.A."/>
            <person name="Okamura Y."/>
            <person name="Vlamakis H."/>
            <person name="Li Y."/>
            <person name="Tanoue T."/>
            <person name="Takei H."/>
            <person name="Nittono H."/>
            <person name="Narushima S."/>
            <person name="Irie J."/>
            <person name="Itoh H."/>
            <person name="Moriya K."/>
            <person name="Sugiura Y."/>
            <person name="Suematsu M."/>
            <person name="Moritoki N."/>
            <person name="Shibata S."/>
            <person name="Littman R.D."/>
            <person name="Fischbach A.M."/>
            <person name="Uwamino Y."/>
            <person name="Inoue T."/>
            <person name="Honda A."/>
            <person name="Hattori M."/>
            <person name="Murai T."/>
            <person name="Xavier J.R."/>
            <person name="Hirose N."/>
            <person name="Honda K."/>
        </authorList>
    </citation>
    <scope>NUCLEOTIDE SEQUENCE</scope>
    <source>
        <strain evidence="7">CE91-St16</strain>
    </source>
</reference>
<accession>A0AA37KQW1</accession>
<evidence type="ECO:0000313" key="7">
    <source>
        <dbReference type="EMBL" id="GKI20505.1"/>
    </source>
</evidence>
<evidence type="ECO:0000256" key="1">
    <source>
        <dbReference type="ARBA" id="ARBA00004141"/>
    </source>
</evidence>
<comment type="caution">
    <text evidence="7">The sequence shown here is derived from an EMBL/GenBank/DDBJ whole genome shotgun (WGS) entry which is preliminary data.</text>
</comment>